<dbReference type="Pfam" id="PF00226">
    <property type="entry name" value="DnaJ"/>
    <property type="match status" value="1"/>
</dbReference>
<dbReference type="GeneID" id="90541471"/>
<gene>
    <name evidence="2" type="ORF">VNE69_05247</name>
</gene>
<dbReference type="CDD" id="cd06257">
    <property type="entry name" value="DnaJ"/>
    <property type="match status" value="1"/>
</dbReference>
<organism evidence="2 3">
    <name type="scientific">Vairimorpha necatrix</name>
    <dbReference type="NCBI Taxonomy" id="6039"/>
    <lineage>
        <taxon>Eukaryota</taxon>
        <taxon>Fungi</taxon>
        <taxon>Fungi incertae sedis</taxon>
        <taxon>Microsporidia</taxon>
        <taxon>Nosematidae</taxon>
        <taxon>Vairimorpha</taxon>
    </lineage>
</organism>
<feature type="domain" description="J" evidence="1">
    <location>
        <begin position="2"/>
        <end position="57"/>
    </location>
</feature>
<dbReference type="InterPro" id="IPR001623">
    <property type="entry name" value="DnaJ_domain"/>
</dbReference>
<reference evidence="2" key="1">
    <citation type="journal article" date="2024" name="BMC Genomics">
        <title>Functional annotation of a divergent genome using sequence and structure-based similarity.</title>
        <authorList>
            <person name="Svedberg D."/>
            <person name="Winiger R.R."/>
            <person name="Berg A."/>
            <person name="Sharma H."/>
            <person name="Tellgren-Roth C."/>
            <person name="Debrunner-Vossbrinck B.A."/>
            <person name="Vossbrinck C.R."/>
            <person name="Barandun J."/>
        </authorList>
    </citation>
    <scope>NUCLEOTIDE SEQUENCE</scope>
    <source>
        <strain evidence="2">Illinois isolate</strain>
    </source>
</reference>
<evidence type="ECO:0000313" key="2">
    <source>
        <dbReference type="EMBL" id="WUR03658.1"/>
    </source>
</evidence>
<dbReference type="KEGG" id="vnx:VNE69_05247"/>
<dbReference type="AlphaFoldDB" id="A0AAX4JCT0"/>
<keyword evidence="3" id="KW-1185">Reference proteome</keyword>
<dbReference type="RefSeq" id="XP_065329803.1">
    <property type="nucleotide sequence ID" value="XM_065473731.1"/>
</dbReference>
<dbReference type="EMBL" id="CP142730">
    <property type="protein sequence ID" value="WUR03658.1"/>
    <property type="molecule type" value="Genomic_DNA"/>
</dbReference>
<dbReference type="Proteomes" id="UP001334084">
    <property type="component" value="Chromosome 5"/>
</dbReference>
<protein>
    <recommendedName>
        <fullName evidence="1">J domain-containing protein</fullName>
    </recommendedName>
</protein>
<name>A0AAX4JCT0_9MICR</name>
<proteinExistence type="predicted"/>
<dbReference type="InterPro" id="IPR036869">
    <property type="entry name" value="J_dom_sf"/>
</dbReference>
<dbReference type="SUPFAM" id="SSF46565">
    <property type="entry name" value="Chaperone J-domain"/>
    <property type="match status" value="1"/>
</dbReference>
<accession>A0AAX4JCT0</accession>
<evidence type="ECO:0000259" key="1">
    <source>
        <dbReference type="PROSITE" id="PS50076"/>
    </source>
</evidence>
<dbReference type="PROSITE" id="PS50076">
    <property type="entry name" value="DNAJ_2"/>
    <property type="match status" value="1"/>
</dbReference>
<sequence>MSIHFLLKLPYDCSEDLLEKSYKKKIIELHPDRSKKNTLDQYYEIRKAYNKYKNNLLDDNFYLQCFIEDVDTLICRCGTYFDRSNLVHDRIECETCSCFIIVCPKIKLIQN</sequence>
<evidence type="ECO:0000313" key="3">
    <source>
        <dbReference type="Proteomes" id="UP001334084"/>
    </source>
</evidence>
<dbReference type="Gene3D" id="1.10.287.110">
    <property type="entry name" value="DnaJ domain"/>
    <property type="match status" value="1"/>
</dbReference>